<feature type="region of interest" description="Disordered" evidence="1">
    <location>
        <begin position="125"/>
        <end position="174"/>
    </location>
</feature>
<dbReference type="Proteomes" id="UP001044222">
    <property type="component" value="Unassembled WGS sequence"/>
</dbReference>
<feature type="region of interest" description="Disordered" evidence="1">
    <location>
        <begin position="59"/>
        <end position="86"/>
    </location>
</feature>
<organism evidence="2 3">
    <name type="scientific">Anguilla anguilla</name>
    <name type="common">European freshwater eel</name>
    <name type="synonym">Muraena anguilla</name>
    <dbReference type="NCBI Taxonomy" id="7936"/>
    <lineage>
        <taxon>Eukaryota</taxon>
        <taxon>Metazoa</taxon>
        <taxon>Chordata</taxon>
        <taxon>Craniata</taxon>
        <taxon>Vertebrata</taxon>
        <taxon>Euteleostomi</taxon>
        <taxon>Actinopterygii</taxon>
        <taxon>Neopterygii</taxon>
        <taxon>Teleostei</taxon>
        <taxon>Anguilliformes</taxon>
        <taxon>Anguillidae</taxon>
        <taxon>Anguilla</taxon>
    </lineage>
</organism>
<feature type="compositionally biased region" description="Low complexity" evidence="1">
    <location>
        <begin position="59"/>
        <end position="77"/>
    </location>
</feature>
<evidence type="ECO:0000313" key="2">
    <source>
        <dbReference type="EMBL" id="KAG5851136.1"/>
    </source>
</evidence>
<proteinExistence type="predicted"/>
<accession>A0A9D3MNJ6</accession>
<feature type="region of interest" description="Disordered" evidence="1">
    <location>
        <begin position="1"/>
        <end position="44"/>
    </location>
</feature>
<comment type="caution">
    <text evidence="2">The sequence shown here is derived from an EMBL/GenBank/DDBJ whole genome shotgun (WGS) entry which is preliminary data.</text>
</comment>
<dbReference type="AlphaFoldDB" id="A0A9D3MNJ6"/>
<feature type="compositionally biased region" description="Low complexity" evidence="1">
    <location>
        <begin position="19"/>
        <end position="44"/>
    </location>
</feature>
<protein>
    <submittedName>
        <fullName evidence="2">Uncharacterized protein</fullName>
    </submittedName>
</protein>
<dbReference type="EMBL" id="JAFIRN010000004">
    <property type="protein sequence ID" value="KAG5851136.1"/>
    <property type="molecule type" value="Genomic_DNA"/>
</dbReference>
<gene>
    <name evidence="2" type="ORF">ANANG_G00089810</name>
</gene>
<name>A0A9D3MNJ6_ANGAN</name>
<evidence type="ECO:0000313" key="3">
    <source>
        <dbReference type="Proteomes" id="UP001044222"/>
    </source>
</evidence>
<feature type="compositionally biased region" description="Pro residues" evidence="1">
    <location>
        <begin position="140"/>
        <end position="165"/>
    </location>
</feature>
<feature type="compositionally biased region" description="Low complexity" evidence="1">
    <location>
        <begin position="125"/>
        <end position="139"/>
    </location>
</feature>
<evidence type="ECO:0000256" key="1">
    <source>
        <dbReference type="SAM" id="MobiDB-lite"/>
    </source>
</evidence>
<keyword evidence="3" id="KW-1185">Reference proteome</keyword>
<sequence length="200" mass="21204">MPWRRSRSASPATSKPWRRAPSAASPSWSASSGPRTRPTTPTASPAWCATAAWTACPSPWTPATTSTASRTSTRNSPPAAPFVRSPSCRLRDRRRRCASCRWIGTSTCSVTAARTAAACFRRGTARAATPWTAASSARPATPPASRPSPPKPAPTSEGPRPPRPLPLSSRCARTRTFASRTARAILAPLTRSHTSPSESS</sequence>
<reference evidence="2" key="1">
    <citation type="submission" date="2021-01" db="EMBL/GenBank/DDBJ databases">
        <title>A chromosome-scale assembly of European eel, Anguilla anguilla.</title>
        <authorList>
            <person name="Henkel C."/>
            <person name="Jong-Raadsen S.A."/>
            <person name="Dufour S."/>
            <person name="Weltzien F.-A."/>
            <person name="Palstra A.P."/>
            <person name="Pelster B."/>
            <person name="Spaink H.P."/>
            <person name="Van Den Thillart G.E."/>
            <person name="Jansen H."/>
            <person name="Zahm M."/>
            <person name="Klopp C."/>
            <person name="Cedric C."/>
            <person name="Louis A."/>
            <person name="Berthelot C."/>
            <person name="Parey E."/>
            <person name="Roest Crollius H."/>
            <person name="Montfort J."/>
            <person name="Robinson-Rechavi M."/>
            <person name="Bucao C."/>
            <person name="Bouchez O."/>
            <person name="Gislard M."/>
            <person name="Lluch J."/>
            <person name="Milhes M."/>
            <person name="Lampietro C."/>
            <person name="Lopez Roques C."/>
            <person name="Donnadieu C."/>
            <person name="Braasch I."/>
            <person name="Desvignes T."/>
            <person name="Postlethwait J."/>
            <person name="Bobe J."/>
            <person name="Guiguen Y."/>
            <person name="Dirks R."/>
        </authorList>
    </citation>
    <scope>NUCLEOTIDE SEQUENCE</scope>
    <source>
        <strain evidence="2">Tag_6206</strain>
        <tissue evidence="2">Liver</tissue>
    </source>
</reference>